<dbReference type="GO" id="GO:0016780">
    <property type="term" value="F:phosphotransferase activity, for other substituted phosphate groups"/>
    <property type="evidence" value="ECO:0007669"/>
    <property type="project" value="TreeGrafter"/>
</dbReference>
<evidence type="ECO:0000256" key="5">
    <source>
        <dbReference type="ARBA" id="ARBA00022989"/>
    </source>
</evidence>
<dbReference type="Proteomes" id="UP000178256">
    <property type="component" value="Unassembled WGS sequence"/>
</dbReference>
<evidence type="ECO:0000256" key="2">
    <source>
        <dbReference type="ARBA" id="ARBA00006464"/>
    </source>
</evidence>
<feature type="transmembrane region" description="Helical" evidence="7">
    <location>
        <begin position="103"/>
        <end position="121"/>
    </location>
</feature>
<sequence>MAKKFILFLLDISALYISLVITLSIRYRGDFDYQYYLHLPPFILIFTLWLIVFYITTLYDVRSLRNGLYFYSSLYQASLVASGISIAVFYLVPFFIITPKTNLFIFIAIFIGLETVVRSLFNGIAGAKFKKPILIVGLNPQTLELSRFIRKNPQLGYEIRSLANISSVSNGIDEEFKKFHIVDGVGNLNQLIKNQRINTVIVSPEAYQIPEIIDIFYKSIENKVTFRNLSSFYENTTGRVPLGAINQIWFLENLSEGGKSSYELLKRSLDIVFGITLGLLSLLLYPFIILAVKTSAGPVFYKQKRLGQNGKIFDILKFRTMDKDAERLTGAVWTVEGDPRITKIGNFLRKTRFDELPQLWNIIRGEMSFVGPRAERPEFHNSLRQEIPFYEERYIIKPGLTGWAQINYRYSSSVADSAEKLQYDLYYVKNRSFVLDLGIILKTANIMLRQAGR</sequence>
<dbReference type="GO" id="GO:0016020">
    <property type="term" value="C:membrane"/>
    <property type="evidence" value="ECO:0007669"/>
    <property type="project" value="UniProtKB-SubCell"/>
</dbReference>
<keyword evidence="5 7" id="KW-1133">Transmembrane helix</keyword>
<dbReference type="AlphaFoldDB" id="A0A1F8GQN5"/>
<comment type="caution">
    <text evidence="9">The sequence shown here is derived from an EMBL/GenBank/DDBJ whole genome shotgun (WGS) entry which is preliminary data.</text>
</comment>
<feature type="domain" description="Bacterial sugar transferase" evidence="8">
    <location>
        <begin position="266"/>
        <end position="448"/>
    </location>
</feature>
<dbReference type="STRING" id="1802697.A2925_04165"/>
<dbReference type="InterPro" id="IPR017475">
    <property type="entry name" value="EPS_sugar_tfrase"/>
</dbReference>
<comment type="similarity">
    <text evidence="2">Belongs to the bacterial sugar transferase family.</text>
</comment>
<dbReference type="PANTHER" id="PTHR30576:SF0">
    <property type="entry name" value="UNDECAPRENYL-PHOSPHATE N-ACETYLGALACTOSAMINYL 1-PHOSPHATE TRANSFERASE-RELATED"/>
    <property type="match status" value="1"/>
</dbReference>
<keyword evidence="4 7" id="KW-0812">Transmembrane</keyword>
<reference evidence="9 10" key="1">
    <citation type="journal article" date="2016" name="Nat. Commun.">
        <title>Thousands of microbial genomes shed light on interconnected biogeochemical processes in an aquifer system.</title>
        <authorList>
            <person name="Anantharaman K."/>
            <person name="Brown C.T."/>
            <person name="Hug L.A."/>
            <person name="Sharon I."/>
            <person name="Castelle C.J."/>
            <person name="Probst A.J."/>
            <person name="Thomas B.C."/>
            <person name="Singh A."/>
            <person name="Wilkins M.J."/>
            <person name="Karaoz U."/>
            <person name="Brodie E.L."/>
            <person name="Williams K.H."/>
            <person name="Hubbard S.S."/>
            <person name="Banfield J.F."/>
        </authorList>
    </citation>
    <scope>NUCLEOTIDE SEQUENCE [LARGE SCALE GENOMIC DNA]</scope>
</reference>
<organism evidence="9 10">
    <name type="scientific">Candidatus Yanofskybacteria bacterium RIFCSPLOWO2_01_FULL_44_22</name>
    <dbReference type="NCBI Taxonomy" id="1802697"/>
    <lineage>
        <taxon>Bacteria</taxon>
        <taxon>Candidatus Yanofskyibacteriota</taxon>
    </lineage>
</organism>
<name>A0A1F8GQN5_9BACT</name>
<feature type="transmembrane region" description="Helical" evidence="7">
    <location>
        <begin position="73"/>
        <end position="97"/>
    </location>
</feature>
<evidence type="ECO:0000256" key="1">
    <source>
        <dbReference type="ARBA" id="ARBA00004141"/>
    </source>
</evidence>
<evidence type="ECO:0000259" key="8">
    <source>
        <dbReference type="Pfam" id="PF02397"/>
    </source>
</evidence>
<feature type="transmembrane region" description="Helical" evidence="7">
    <location>
        <begin position="269"/>
        <end position="292"/>
    </location>
</feature>
<protein>
    <recommendedName>
        <fullName evidence="8">Bacterial sugar transferase domain-containing protein</fullName>
    </recommendedName>
</protein>
<feature type="transmembrane region" description="Helical" evidence="7">
    <location>
        <begin position="39"/>
        <end position="61"/>
    </location>
</feature>
<evidence type="ECO:0000313" key="9">
    <source>
        <dbReference type="EMBL" id="OGN26749.1"/>
    </source>
</evidence>
<dbReference type="NCBIfam" id="TIGR03025">
    <property type="entry name" value="EPS_sugtrans"/>
    <property type="match status" value="1"/>
</dbReference>
<dbReference type="PANTHER" id="PTHR30576">
    <property type="entry name" value="COLANIC BIOSYNTHESIS UDP-GLUCOSE LIPID CARRIER TRANSFERASE"/>
    <property type="match status" value="1"/>
</dbReference>
<proteinExistence type="inferred from homology"/>
<dbReference type="Pfam" id="PF02397">
    <property type="entry name" value="Bac_transf"/>
    <property type="match status" value="1"/>
</dbReference>
<evidence type="ECO:0000256" key="7">
    <source>
        <dbReference type="SAM" id="Phobius"/>
    </source>
</evidence>
<dbReference type="InterPro" id="IPR003362">
    <property type="entry name" value="Bact_transf"/>
</dbReference>
<keyword evidence="6 7" id="KW-0472">Membrane</keyword>
<dbReference type="Gene3D" id="3.40.50.720">
    <property type="entry name" value="NAD(P)-binding Rossmann-like Domain"/>
    <property type="match status" value="1"/>
</dbReference>
<keyword evidence="3" id="KW-0808">Transferase</keyword>
<evidence type="ECO:0000256" key="3">
    <source>
        <dbReference type="ARBA" id="ARBA00022679"/>
    </source>
</evidence>
<dbReference type="EMBL" id="MGKL01000003">
    <property type="protein sequence ID" value="OGN26749.1"/>
    <property type="molecule type" value="Genomic_DNA"/>
</dbReference>
<evidence type="ECO:0000256" key="4">
    <source>
        <dbReference type="ARBA" id="ARBA00022692"/>
    </source>
</evidence>
<gene>
    <name evidence="9" type="ORF">A2925_04165</name>
</gene>
<evidence type="ECO:0000313" key="10">
    <source>
        <dbReference type="Proteomes" id="UP000178256"/>
    </source>
</evidence>
<feature type="transmembrane region" description="Helical" evidence="7">
    <location>
        <begin position="7"/>
        <end position="27"/>
    </location>
</feature>
<accession>A0A1F8GQN5</accession>
<comment type="subcellular location">
    <subcellularLocation>
        <location evidence="1">Membrane</location>
        <topology evidence="1">Multi-pass membrane protein</topology>
    </subcellularLocation>
</comment>
<evidence type="ECO:0000256" key="6">
    <source>
        <dbReference type="ARBA" id="ARBA00023136"/>
    </source>
</evidence>